<dbReference type="RefSeq" id="WP_133627344.1">
    <property type="nucleotide sequence ID" value="NZ_SOAZ01000004.1"/>
</dbReference>
<dbReference type="NCBIfam" id="TIGR00154">
    <property type="entry name" value="ispE"/>
    <property type="match status" value="1"/>
</dbReference>
<gene>
    <name evidence="9" type="primary">ispE</name>
    <name evidence="12" type="ORF">EDD71_10466</name>
</gene>
<accession>A0A4V3EUD1</accession>
<keyword evidence="6 9" id="KW-0418">Kinase</keyword>
<dbReference type="InterPro" id="IPR006204">
    <property type="entry name" value="GHMP_kinase_N_dom"/>
</dbReference>
<keyword evidence="7 9" id="KW-0067">ATP-binding</keyword>
<dbReference type="HAMAP" id="MF_00061">
    <property type="entry name" value="IspE"/>
    <property type="match status" value="1"/>
</dbReference>
<feature type="domain" description="GHMP kinase C-terminal" evidence="11">
    <location>
        <begin position="198"/>
        <end position="274"/>
    </location>
</feature>
<comment type="catalytic activity">
    <reaction evidence="9">
        <text>4-CDP-2-C-methyl-D-erythritol + ATP = 4-CDP-2-C-methyl-D-erythritol 2-phosphate + ADP + H(+)</text>
        <dbReference type="Rhea" id="RHEA:18437"/>
        <dbReference type="ChEBI" id="CHEBI:15378"/>
        <dbReference type="ChEBI" id="CHEBI:30616"/>
        <dbReference type="ChEBI" id="CHEBI:57823"/>
        <dbReference type="ChEBI" id="CHEBI:57919"/>
        <dbReference type="ChEBI" id="CHEBI:456216"/>
        <dbReference type="EC" id="2.7.1.148"/>
    </reaction>
</comment>
<evidence type="ECO:0000256" key="6">
    <source>
        <dbReference type="ARBA" id="ARBA00022777"/>
    </source>
</evidence>
<dbReference type="OrthoDB" id="9809438at2"/>
<evidence type="ECO:0000256" key="1">
    <source>
        <dbReference type="ARBA" id="ARBA00009684"/>
    </source>
</evidence>
<keyword evidence="9" id="KW-0414">Isoprene biosynthesis</keyword>
<evidence type="ECO:0000313" key="12">
    <source>
        <dbReference type="EMBL" id="TDT62342.1"/>
    </source>
</evidence>
<sequence>MDKVIIKCPAKINLSLDVVGKRQDGYHLVKMIMQSISLFDDVTVEKNGGGIRLYCKNKDVPDNEDNIAYRAAKLIIDRFNIDGGVDIFIEKRIPVAAGLAGGSTDAAGVIKAMNRIFDLGMDRDEMMELGLKLGADVPFCIMGGTALAEGIGEVLTPLKPFEAWCVVAKPNISVSTKEVYRSLRLDEITRHPETTRIIDYMERGNIEGVAENMVNVLETVTIKRHPVIFEIKNIMMEFHALGSLMSGSGPTVFGLFKDKGKAEICYNRLRDYLKEVYLVRTFNGEV</sequence>
<dbReference type="GO" id="GO:0016114">
    <property type="term" value="P:terpenoid biosynthetic process"/>
    <property type="evidence" value="ECO:0007669"/>
    <property type="project" value="UniProtKB-UniRule"/>
</dbReference>
<feature type="active site" evidence="9">
    <location>
        <position position="11"/>
    </location>
</feature>
<feature type="domain" description="GHMP kinase N-terminal" evidence="10">
    <location>
        <begin position="66"/>
        <end position="144"/>
    </location>
</feature>
<dbReference type="Gene3D" id="3.30.70.890">
    <property type="entry name" value="GHMP kinase, C-terminal domain"/>
    <property type="match status" value="1"/>
</dbReference>
<dbReference type="Pfam" id="PF00288">
    <property type="entry name" value="GHMP_kinases_N"/>
    <property type="match status" value="1"/>
</dbReference>
<protein>
    <recommendedName>
        <fullName evidence="3 9">4-diphosphocytidyl-2-C-methyl-D-erythritol kinase</fullName>
        <shortName evidence="9">CMK</shortName>
        <ecNumber evidence="2 9">2.7.1.148</ecNumber>
    </recommendedName>
    <alternativeName>
        <fullName evidence="8 9">4-(cytidine-5'-diphospho)-2-C-methyl-D-erythritol kinase</fullName>
    </alternativeName>
</protein>
<dbReference type="InterPro" id="IPR020568">
    <property type="entry name" value="Ribosomal_Su5_D2-typ_SF"/>
</dbReference>
<proteinExistence type="inferred from homology"/>
<keyword evidence="13" id="KW-1185">Reference proteome</keyword>
<dbReference type="InterPro" id="IPR004424">
    <property type="entry name" value="IspE"/>
</dbReference>
<evidence type="ECO:0000256" key="8">
    <source>
        <dbReference type="ARBA" id="ARBA00032554"/>
    </source>
</evidence>
<feature type="binding site" evidence="9">
    <location>
        <begin position="94"/>
        <end position="104"/>
    </location>
    <ligand>
        <name>ATP</name>
        <dbReference type="ChEBI" id="CHEBI:30616"/>
    </ligand>
</feature>
<dbReference type="SUPFAM" id="SSF54211">
    <property type="entry name" value="Ribosomal protein S5 domain 2-like"/>
    <property type="match status" value="1"/>
</dbReference>
<dbReference type="SUPFAM" id="SSF55060">
    <property type="entry name" value="GHMP Kinase, C-terminal domain"/>
    <property type="match status" value="1"/>
</dbReference>
<evidence type="ECO:0000256" key="3">
    <source>
        <dbReference type="ARBA" id="ARBA00017473"/>
    </source>
</evidence>
<dbReference type="GO" id="GO:0050515">
    <property type="term" value="F:4-(cytidine 5'-diphospho)-2-C-methyl-D-erythritol kinase activity"/>
    <property type="evidence" value="ECO:0007669"/>
    <property type="project" value="UniProtKB-UniRule"/>
</dbReference>
<dbReference type="PANTHER" id="PTHR43527">
    <property type="entry name" value="4-DIPHOSPHOCYTIDYL-2-C-METHYL-D-ERYTHRITOL KINASE, CHLOROPLASTIC"/>
    <property type="match status" value="1"/>
</dbReference>
<dbReference type="Gene3D" id="3.30.230.10">
    <property type="match status" value="1"/>
</dbReference>
<dbReference type="PIRSF" id="PIRSF010376">
    <property type="entry name" value="IspE"/>
    <property type="match status" value="1"/>
</dbReference>
<evidence type="ECO:0000256" key="9">
    <source>
        <dbReference type="HAMAP-Rule" id="MF_00061"/>
    </source>
</evidence>
<dbReference type="InterPro" id="IPR036554">
    <property type="entry name" value="GHMP_kinase_C_sf"/>
</dbReference>
<feature type="active site" evidence="9">
    <location>
        <position position="136"/>
    </location>
</feature>
<dbReference type="GO" id="GO:0019288">
    <property type="term" value="P:isopentenyl diphosphate biosynthetic process, methylerythritol 4-phosphate pathway"/>
    <property type="evidence" value="ECO:0007669"/>
    <property type="project" value="UniProtKB-UniRule"/>
</dbReference>
<dbReference type="InterPro" id="IPR014721">
    <property type="entry name" value="Ribsml_uS5_D2-typ_fold_subgr"/>
</dbReference>
<keyword evidence="4 9" id="KW-0808">Transferase</keyword>
<comment type="pathway">
    <text evidence="9">Isoprenoid biosynthesis; isopentenyl diphosphate biosynthesis via DXP pathway; isopentenyl diphosphate from 1-deoxy-D-xylulose 5-phosphate: step 3/6.</text>
</comment>
<comment type="caution">
    <text evidence="12">The sequence shown here is derived from an EMBL/GenBank/DDBJ whole genome shotgun (WGS) entry which is preliminary data.</text>
</comment>
<keyword evidence="5 9" id="KW-0547">Nucleotide-binding</keyword>
<dbReference type="Proteomes" id="UP000295325">
    <property type="component" value="Unassembled WGS sequence"/>
</dbReference>
<evidence type="ECO:0000313" key="13">
    <source>
        <dbReference type="Proteomes" id="UP000295325"/>
    </source>
</evidence>
<evidence type="ECO:0000256" key="2">
    <source>
        <dbReference type="ARBA" id="ARBA00012052"/>
    </source>
</evidence>
<comment type="similarity">
    <text evidence="1 9">Belongs to the GHMP kinase family. IspE subfamily.</text>
</comment>
<evidence type="ECO:0000259" key="11">
    <source>
        <dbReference type="Pfam" id="PF08544"/>
    </source>
</evidence>
<dbReference type="Pfam" id="PF08544">
    <property type="entry name" value="GHMP_kinases_C"/>
    <property type="match status" value="1"/>
</dbReference>
<reference evidence="12 13" key="1">
    <citation type="submission" date="2019-03" db="EMBL/GenBank/DDBJ databases">
        <title>Genomic Encyclopedia of Type Strains, Phase IV (KMG-IV): sequencing the most valuable type-strain genomes for metagenomic binning, comparative biology and taxonomic classification.</title>
        <authorList>
            <person name="Goeker M."/>
        </authorList>
    </citation>
    <scope>NUCLEOTIDE SEQUENCE [LARGE SCALE GENOMIC DNA]</scope>
    <source>
        <strain evidence="12 13">DSM 24455</strain>
    </source>
</reference>
<evidence type="ECO:0000256" key="4">
    <source>
        <dbReference type="ARBA" id="ARBA00022679"/>
    </source>
</evidence>
<evidence type="ECO:0000256" key="5">
    <source>
        <dbReference type="ARBA" id="ARBA00022741"/>
    </source>
</evidence>
<name>A0A4V3EUD1_9CLOT</name>
<evidence type="ECO:0000256" key="7">
    <source>
        <dbReference type="ARBA" id="ARBA00022840"/>
    </source>
</evidence>
<dbReference type="EC" id="2.7.1.148" evidence="2 9"/>
<dbReference type="UniPathway" id="UPA00056">
    <property type="reaction ID" value="UER00094"/>
</dbReference>
<dbReference type="InterPro" id="IPR013750">
    <property type="entry name" value="GHMP_kinase_C_dom"/>
</dbReference>
<dbReference type="PANTHER" id="PTHR43527:SF2">
    <property type="entry name" value="4-DIPHOSPHOCYTIDYL-2-C-METHYL-D-ERYTHRITOL KINASE, CHLOROPLASTIC"/>
    <property type="match status" value="1"/>
</dbReference>
<dbReference type="EMBL" id="SOAZ01000004">
    <property type="protein sequence ID" value="TDT62342.1"/>
    <property type="molecule type" value="Genomic_DNA"/>
</dbReference>
<dbReference type="AlphaFoldDB" id="A0A4V3EUD1"/>
<organism evidence="12 13">
    <name type="scientific">Fonticella tunisiensis</name>
    <dbReference type="NCBI Taxonomy" id="1096341"/>
    <lineage>
        <taxon>Bacteria</taxon>
        <taxon>Bacillati</taxon>
        <taxon>Bacillota</taxon>
        <taxon>Clostridia</taxon>
        <taxon>Eubacteriales</taxon>
        <taxon>Clostridiaceae</taxon>
        <taxon>Fonticella</taxon>
    </lineage>
</organism>
<evidence type="ECO:0000259" key="10">
    <source>
        <dbReference type="Pfam" id="PF00288"/>
    </source>
</evidence>
<dbReference type="GO" id="GO:0005524">
    <property type="term" value="F:ATP binding"/>
    <property type="evidence" value="ECO:0007669"/>
    <property type="project" value="UniProtKB-UniRule"/>
</dbReference>
<comment type="function">
    <text evidence="9">Catalyzes the phosphorylation of the position 2 hydroxy group of 4-diphosphocytidyl-2C-methyl-D-erythritol.</text>
</comment>